<evidence type="ECO:0000259" key="2">
    <source>
        <dbReference type="Pfam" id="PF06985"/>
    </source>
</evidence>
<evidence type="ECO:0000256" key="1">
    <source>
        <dbReference type="SAM" id="MobiDB-lite"/>
    </source>
</evidence>
<proteinExistence type="predicted"/>
<evidence type="ECO:0000313" key="3">
    <source>
        <dbReference type="EMBL" id="KAF5670083.1"/>
    </source>
</evidence>
<dbReference type="Proteomes" id="UP000567885">
    <property type="component" value="Unassembled WGS sequence"/>
</dbReference>
<gene>
    <name evidence="3" type="ORF">FHETE_4766</name>
</gene>
<dbReference type="AlphaFoldDB" id="A0A8H5WTU4"/>
<feature type="region of interest" description="Disordered" evidence="1">
    <location>
        <begin position="10"/>
        <end position="34"/>
    </location>
</feature>
<feature type="domain" description="Heterokaryon incompatibility" evidence="2">
    <location>
        <begin position="228"/>
        <end position="356"/>
    </location>
</feature>
<comment type="caution">
    <text evidence="3">The sequence shown here is derived from an EMBL/GenBank/DDBJ whole genome shotgun (WGS) entry which is preliminary data.</text>
</comment>
<dbReference type="OrthoDB" id="5428863at2759"/>
<dbReference type="EMBL" id="JAAGWQ010000079">
    <property type="protein sequence ID" value="KAF5670083.1"/>
    <property type="molecule type" value="Genomic_DNA"/>
</dbReference>
<reference evidence="3 4" key="1">
    <citation type="submission" date="2020-05" db="EMBL/GenBank/DDBJ databases">
        <title>Identification and distribution of gene clusters putatively required for synthesis of sphingolipid metabolism inhibitors in phylogenetically diverse species of the filamentous fungus Fusarium.</title>
        <authorList>
            <person name="Kim H.-S."/>
            <person name="Busman M."/>
            <person name="Brown D.W."/>
            <person name="Divon H."/>
            <person name="Uhlig S."/>
            <person name="Proctor R.H."/>
        </authorList>
    </citation>
    <scope>NUCLEOTIDE SEQUENCE [LARGE SCALE GENOMIC DNA]</scope>
    <source>
        <strain evidence="3 4">NRRL 20693</strain>
    </source>
</reference>
<accession>A0A8H5WTU4</accession>
<protein>
    <recommendedName>
        <fullName evidence="2">Heterokaryon incompatibility domain-containing protein</fullName>
    </recommendedName>
</protein>
<keyword evidence="4" id="KW-1185">Reference proteome</keyword>
<name>A0A8H5WTU4_FUSHE</name>
<dbReference type="PANTHER" id="PTHR33112">
    <property type="entry name" value="DOMAIN PROTEIN, PUTATIVE-RELATED"/>
    <property type="match status" value="1"/>
</dbReference>
<dbReference type="PANTHER" id="PTHR33112:SF1">
    <property type="entry name" value="HETEROKARYON INCOMPATIBILITY DOMAIN-CONTAINING PROTEIN"/>
    <property type="match status" value="1"/>
</dbReference>
<evidence type="ECO:0000313" key="4">
    <source>
        <dbReference type="Proteomes" id="UP000567885"/>
    </source>
</evidence>
<dbReference type="InterPro" id="IPR010730">
    <property type="entry name" value="HET"/>
</dbReference>
<sequence length="705" mass="80778">MDLKKTLRRFLSPENGAPDDTTFTTPAHDPDTPVDDDLLCQPCQRIGLEDILSPKTDELDWWSDASLRDFTLSRAQLLASKCQLCNLVGKLRATDPSLDQCRLEISGIRFHNADDNGERPAIVRLAIRSMNDSGTDDVVRHLTAHSLADAWSSESRERQPCSINFELFKKACQHCSEKHRQCRYIDLVESRQLGFRQPARSTDQWASRLYLIDVETEEIQEAKSFCKYVALSYVWGKESSPQNDAHEYPAVVRDAISVTRQLGCKYLWVDRYCINQNSSHKQHMMNQMDRVYSNAYVTIVAAAGTDANYGLPGISRQRQVQNCLTIGTVKLVEAWDDGHDLIKHSTWASRGWTYQEGHLSTRCILFTEREVVYLCNEAHVTETQSFDPGDSRMKETLRRFNWMIHPEDKRRRWTVRDQLGPHIEEYTARDLSNEHDSLNALLGILKHYESIPCHLAQPIKHLWGIPILEADEVQDHVLFLMFWKHKEVATARRLGFPSWSWAGWSGSITLPTYSGRISTLVHPPSSRRSASRQSLMHEEYTPWYIGTSDNGHVGALSHYFRSDDKVLPGPTELYIAGLVVKMRFREIGSRVFATFPICKNTFLAVPVFLDRSLDLKFHKLGIIIPRGGGVTYTDCYMYNVIILQETENDRFERAGIVDLECLGNGTFAIFGKLLLNEMDEIIDPRVKQVEYLFLRDAEARNILLV</sequence>
<organism evidence="3 4">
    <name type="scientific">Fusarium heterosporum</name>
    <dbReference type="NCBI Taxonomy" id="42747"/>
    <lineage>
        <taxon>Eukaryota</taxon>
        <taxon>Fungi</taxon>
        <taxon>Dikarya</taxon>
        <taxon>Ascomycota</taxon>
        <taxon>Pezizomycotina</taxon>
        <taxon>Sordariomycetes</taxon>
        <taxon>Hypocreomycetidae</taxon>
        <taxon>Hypocreales</taxon>
        <taxon>Nectriaceae</taxon>
        <taxon>Fusarium</taxon>
        <taxon>Fusarium heterosporum species complex</taxon>
    </lineage>
</organism>
<dbReference type="Pfam" id="PF06985">
    <property type="entry name" value="HET"/>
    <property type="match status" value="1"/>
</dbReference>